<organism evidence="1 2">
    <name type="scientific">Gigaspora margarita</name>
    <dbReference type="NCBI Taxonomy" id="4874"/>
    <lineage>
        <taxon>Eukaryota</taxon>
        <taxon>Fungi</taxon>
        <taxon>Fungi incertae sedis</taxon>
        <taxon>Mucoromycota</taxon>
        <taxon>Glomeromycotina</taxon>
        <taxon>Glomeromycetes</taxon>
        <taxon>Diversisporales</taxon>
        <taxon>Gigasporaceae</taxon>
        <taxon>Gigaspora</taxon>
    </lineage>
</organism>
<evidence type="ECO:0000313" key="1">
    <source>
        <dbReference type="EMBL" id="CAG8660872.1"/>
    </source>
</evidence>
<dbReference type="EMBL" id="CAJVQB010005403">
    <property type="protein sequence ID" value="CAG8660872.1"/>
    <property type="molecule type" value="Genomic_DNA"/>
</dbReference>
<accession>A0ABN7UU73</accession>
<gene>
    <name evidence="1" type="ORF">GMARGA_LOCUS9875</name>
</gene>
<comment type="caution">
    <text evidence="1">The sequence shown here is derived from an EMBL/GenBank/DDBJ whole genome shotgun (WGS) entry which is preliminary data.</text>
</comment>
<reference evidence="1 2" key="1">
    <citation type="submission" date="2021-06" db="EMBL/GenBank/DDBJ databases">
        <authorList>
            <person name="Kallberg Y."/>
            <person name="Tangrot J."/>
            <person name="Rosling A."/>
        </authorList>
    </citation>
    <scope>NUCLEOTIDE SEQUENCE [LARGE SCALE GENOMIC DNA]</scope>
    <source>
        <strain evidence="1 2">120-4 pot B 10/14</strain>
    </source>
</reference>
<evidence type="ECO:0000313" key="2">
    <source>
        <dbReference type="Proteomes" id="UP000789901"/>
    </source>
</evidence>
<protein>
    <submittedName>
        <fullName evidence="1">30055_t:CDS:1</fullName>
    </submittedName>
</protein>
<proteinExistence type="predicted"/>
<name>A0ABN7UU73_GIGMA</name>
<dbReference type="Proteomes" id="UP000789901">
    <property type="component" value="Unassembled WGS sequence"/>
</dbReference>
<keyword evidence="2" id="KW-1185">Reference proteome</keyword>
<sequence length="109" mass="12889">MEIVFVKRTEELNDERKLNDFLKAIDILEINQELKELNHEELKIKNAFAKADEIIFSQPVTSKQHSDTDYTTQLEIDEIIFLQSGTPRRDLNAIYTSQFIKFFDFEFPS</sequence>